<organism evidence="7 8">
    <name type="scientific">Desulfobacula toluolica (strain DSM 7467 / Tol2)</name>
    <dbReference type="NCBI Taxonomy" id="651182"/>
    <lineage>
        <taxon>Bacteria</taxon>
        <taxon>Pseudomonadati</taxon>
        <taxon>Thermodesulfobacteriota</taxon>
        <taxon>Desulfobacteria</taxon>
        <taxon>Desulfobacterales</taxon>
        <taxon>Desulfobacteraceae</taxon>
        <taxon>Desulfobacula</taxon>
    </lineage>
</organism>
<dbReference type="EMBL" id="FO203503">
    <property type="protein sequence ID" value="CCK82355.1"/>
    <property type="molecule type" value="Genomic_DNA"/>
</dbReference>
<dbReference type="PATRIC" id="fig|651182.5.peg.4941"/>
<evidence type="ECO:0000313" key="8">
    <source>
        <dbReference type="Proteomes" id="UP000007347"/>
    </source>
</evidence>
<evidence type="ECO:0000256" key="5">
    <source>
        <dbReference type="ARBA" id="ARBA00037066"/>
    </source>
</evidence>
<keyword evidence="1" id="KW-0813">Transport</keyword>
<dbReference type="SUPFAM" id="SSF52540">
    <property type="entry name" value="P-loop containing nucleoside triphosphate hydrolases"/>
    <property type="match status" value="1"/>
</dbReference>
<gene>
    <name evidence="7" type="ordered locus">TOL2_C41990</name>
</gene>
<dbReference type="GO" id="GO:0005524">
    <property type="term" value="F:ATP binding"/>
    <property type="evidence" value="ECO:0007669"/>
    <property type="project" value="UniProtKB-KW"/>
</dbReference>
<proteinExistence type="predicted"/>
<dbReference type="FunFam" id="3.40.50.300:FF:000134">
    <property type="entry name" value="Iron-enterobactin ABC transporter ATP-binding protein"/>
    <property type="match status" value="1"/>
</dbReference>
<keyword evidence="3 7" id="KW-0067">ATP-binding</keyword>
<dbReference type="GO" id="GO:0016887">
    <property type="term" value="F:ATP hydrolysis activity"/>
    <property type="evidence" value="ECO:0007669"/>
    <property type="project" value="InterPro"/>
</dbReference>
<feature type="domain" description="ABC transporter" evidence="6">
    <location>
        <begin position="7"/>
        <end position="243"/>
    </location>
</feature>
<dbReference type="SMART" id="SM00382">
    <property type="entry name" value="AAA"/>
    <property type="match status" value="1"/>
</dbReference>
<name>K0NNW1_DESTT</name>
<dbReference type="OrthoDB" id="9809450at2"/>
<dbReference type="PANTHER" id="PTHR42794:SF1">
    <property type="entry name" value="HEMIN IMPORT ATP-BINDING PROTEIN HMUV"/>
    <property type="match status" value="1"/>
</dbReference>
<keyword evidence="8" id="KW-1185">Reference proteome</keyword>
<evidence type="ECO:0000256" key="1">
    <source>
        <dbReference type="ARBA" id="ARBA00022448"/>
    </source>
</evidence>
<dbReference type="Gene3D" id="3.40.50.300">
    <property type="entry name" value="P-loop containing nucleotide triphosphate hydrolases"/>
    <property type="match status" value="1"/>
</dbReference>
<dbReference type="InterPro" id="IPR003439">
    <property type="entry name" value="ABC_transporter-like_ATP-bd"/>
</dbReference>
<dbReference type="Proteomes" id="UP000007347">
    <property type="component" value="Chromosome"/>
</dbReference>
<evidence type="ECO:0000256" key="2">
    <source>
        <dbReference type="ARBA" id="ARBA00022741"/>
    </source>
</evidence>
<dbReference type="STRING" id="651182.TOL2_C41990"/>
<dbReference type="PANTHER" id="PTHR42794">
    <property type="entry name" value="HEMIN IMPORT ATP-BINDING PROTEIN HMUV"/>
    <property type="match status" value="1"/>
</dbReference>
<dbReference type="InterPro" id="IPR027417">
    <property type="entry name" value="P-loop_NTPase"/>
</dbReference>
<dbReference type="InterPro" id="IPR003593">
    <property type="entry name" value="AAA+_ATPase"/>
</dbReference>
<evidence type="ECO:0000256" key="4">
    <source>
        <dbReference type="ARBA" id="ARBA00022967"/>
    </source>
</evidence>
<dbReference type="AlphaFoldDB" id="K0NNW1"/>
<evidence type="ECO:0000313" key="7">
    <source>
        <dbReference type="EMBL" id="CCK82355.1"/>
    </source>
</evidence>
<dbReference type="HOGENOM" id="CLU_000604_0_0_7"/>
<keyword evidence="2" id="KW-0547">Nucleotide-binding</keyword>
<evidence type="ECO:0000256" key="3">
    <source>
        <dbReference type="ARBA" id="ARBA00022840"/>
    </source>
</evidence>
<protein>
    <submittedName>
        <fullName evidence="7">ABC transporter, ATP-binding protein</fullName>
    </submittedName>
</protein>
<keyword evidence="4" id="KW-1278">Translocase</keyword>
<comment type="function">
    <text evidence="5">Part of the ABC transporter complex HmuTUV involved in hemin import. Responsible for energy coupling to the transport system.</text>
</comment>
<dbReference type="CDD" id="cd03214">
    <property type="entry name" value="ABC_Iron-Siderophores_B12_Hemin"/>
    <property type="match status" value="1"/>
</dbReference>
<accession>K0NNW1</accession>
<dbReference type="KEGG" id="dto:TOL2_C41990"/>
<dbReference type="RefSeq" id="WP_014959535.1">
    <property type="nucleotide sequence ID" value="NC_018645.1"/>
</dbReference>
<reference evidence="7 8" key="1">
    <citation type="journal article" date="2013" name="Environ. Microbiol.">
        <title>Complete genome, catabolic sub-proteomes and key-metabolites of Desulfobacula toluolica Tol2, a marine, aromatic compound-degrading, sulfate-reducing bacterium.</title>
        <authorList>
            <person name="Wohlbrand L."/>
            <person name="Jacob J.H."/>
            <person name="Kube M."/>
            <person name="Mussmann M."/>
            <person name="Jarling R."/>
            <person name="Beck A."/>
            <person name="Amann R."/>
            <person name="Wilkes H."/>
            <person name="Reinhardt R."/>
            <person name="Rabus R."/>
        </authorList>
    </citation>
    <scope>NUCLEOTIDE SEQUENCE [LARGE SCALE GENOMIC DNA]</scope>
    <source>
        <strain evidence="8">DSM 7467 / Tol2</strain>
    </source>
</reference>
<dbReference type="Pfam" id="PF00005">
    <property type="entry name" value="ABC_tran"/>
    <property type="match status" value="1"/>
</dbReference>
<sequence length="404" mass="44843">MNNTSILSTRNLCVGYEKKQVLKDLDLDFYPGKFVSLLGPNGAGKTTLLRTLSKHLPPLSGKITIHGKDLSLIRSDDLARIMSVVLTQRVAPPLFRVYDFVGMGRYPHTSWTGRMNSQDDDAVMESLNLVRAQHLVFRDLSTLSDGERQKVLIARALAQEPAIILLDEPTMHLDLKHRMEVMSILQGLCREKGICVVASLHDVEVAAKVSDRVVLIKDGMLHAFGSPEDVLQEDTVSDLYDFSNACFNRMLGNIEIRNRADKARVFVIGGMGSASVLYRLLSKKGYEVITGVLLKNDIDYFVARSLGIQCLVQDSLDIISSQSVQGAVEALKACDFIIDTGFETAGLNRANLDLITTALALKKPIFCMGSPKNREMLNRPDLSDVWFTKTESRLVDLVEEKEIA</sequence>
<dbReference type="PROSITE" id="PS50893">
    <property type="entry name" value="ABC_TRANSPORTER_2"/>
    <property type="match status" value="1"/>
</dbReference>
<evidence type="ECO:0000259" key="6">
    <source>
        <dbReference type="PROSITE" id="PS50893"/>
    </source>
</evidence>